<proteinExistence type="predicted"/>
<gene>
    <name evidence="2" type="ORF">M422DRAFT_251805</name>
</gene>
<reference evidence="2 3" key="1">
    <citation type="submission" date="2014-06" db="EMBL/GenBank/DDBJ databases">
        <title>Evolutionary Origins and Diversification of the Mycorrhizal Mutualists.</title>
        <authorList>
            <consortium name="DOE Joint Genome Institute"/>
            <consortium name="Mycorrhizal Genomics Consortium"/>
            <person name="Kohler A."/>
            <person name="Kuo A."/>
            <person name="Nagy L.G."/>
            <person name="Floudas D."/>
            <person name="Copeland A."/>
            <person name="Barry K.W."/>
            <person name="Cichocki N."/>
            <person name="Veneault-Fourrey C."/>
            <person name="LaButti K."/>
            <person name="Lindquist E.A."/>
            <person name="Lipzen A."/>
            <person name="Lundell T."/>
            <person name="Morin E."/>
            <person name="Murat C."/>
            <person name="Riley R."/>
            <person name="Ohm R."/>
            <person name="Sun H."/>
            <person name="Tunlid A."/>
            <person name="Henrissat B."/>
            <person name="Grigoriev I.V."/>
            <person name="Hibbett D.S."/>
            <person name="Martin F."/>
        </authorList>
    </citation>
    <scope>NUCLEOTIDE SEQUENCE [LARGE SCALE GENOMIC DNA]</scope>
    <source>
        <strain evidence="2 3">SS14</strain>
    </source>
</reference>
<protein>
    <submittedName>
        <fullName evidence="2">Uncharacterized protein</fullName>
    </submittedName>
</protein>
<sequence length="110" mass="12465">MSKKMNKGADPIRVIHRFRLLLQVTGDIFTQETQMPSKCTKFESSDGEFPEEDTGDSKPLKFARLNKEIDNSSKPGSIAPYTKSLYLFEVNPMVVLVAEGTAFRPDRCEY</sequence>
<dbReference type="HOGENOM" id="CLU_2172697_0_0_1"/>
<dbReference type="Proteomes" id="UP000054279">
    <property type="component" value="Unassembled WGS sequence"/>
</dbReference>
<feature type="region of interest" description="Disordered" evidence="1">
    <location>
        <begin position="37"/>
        <end position="57"/>
    </location>
</feature>
<keyword evidence="3" id="KW-1185">Reference proteome</keyword>
<dbReference type="EMBL" id="KN837115">
    <property type="protein sequence ID" value="KIJ44819.1"/>
    <property type="molecule type" value="Genomic_DNA"/>
</dbReference>
<dbReference type="AlphaFoldDB" id="A0A0C9VCW0"/>
<accession>A0A0C9VCW0</accession>
<evidence type="ECO:0000313" key="3">
    <source>
        <dbReference type="Proteomes" id="UP000054279"/>
    </source>
</evidence>
<evidence type="ECO:0000256" key="1">
    <source>
        <dbReference type="SAM" id="MobiDB-lite"/>
    </source>
</evidence>
<name>A0A0C9VCW0_SPHS4</name>
<organism evidence="2 3">
    <name type="scientific">Sphaerobolus stellatus (strain SS14)</name>
    <dbReference type="NCBI Taxonomy" id="990650"/>
    <lineage>
        <taxon>Eukaryota</taxon>
        <taxon>Fungi</taxon>
        <taxon>Dikarya</taxon>
        <taxon>Basidiomycota</taxon>
        <taxon>Agaricomycotina</taxon>
        <taxon>Agaricomycetes</taxon>
        <taxon>Phallomycetidae</taxon>
        <taxon>Geastrales</taxon>
        <taxon>Sphaerobolaceae</taxon>
        <taxon>Sphaerobolus</taxon>
    </lineage>
</organism>
<feature type="compositionally biased region" description="Acidic residues" evidence="1">
    <location>
        <begin position="45"/>
        <end position="54"/>
    </location>
</feature>
<evidence type="ECO:0000313" key="2">
    <source>
        <dbReference type="EMBL" id="KIJ44819.1"/>
    </source>
</evidence>